<reference evidence="2 3" key="1">
    <citation type="submission" date="2023-05" db="EMBL/GenBank/DDBJ databases">
        <title>Glutamicibacter sp. B1, complete genome.</title>
        <authorList>
            <person name="Long Y.H."/>
            <person name="Fang T."/>
            <person name="Li X.Y."/>
        </authorList>
    </citation>
    <scope>NUCLEOTIDE SEQUENCE [LARGE SCALE GENOMIC DNA]</scope>
    <source>
        <strain evidence="2 3">B1</strain>
    </source>
</reference>
<evidence type="ECO:0000259" key="1">
    <source>
        <dbReference type="Pfam" id="PF24030"/>
    </source>
</evidence>
<proteinExistence type="predicted"/>
<dbReference type="InterPro" id="IPR055765">
    <property type="entry name" value="DUF7341"/>
</dbReference>
<evidence type="ECO:0000313" key="2">
    <source>
        <dbReference type="EMBL" id="XAO47020.1"/>
    </source>
</evidence>
<evidence type="ECO:0000313" key="3">
    <source>
        <dbReference type="Proteomes" id="UP001486888"/>
    </source>
</evidence>
<sequence length="212" mass="23638">MYRLVQVWRLRDQLLESTHEIERLPEGPRVVKTEALLLLLARALKPSGEPSSGGSSSGPGLPLDAAALDLQMKIEQEANDQYWLRYPGKTAPGLNEKVVQWVDSLSIQHESGSVSVDEEALNECHRVLASWVQEIESLLNPPIIVALRRPCPACRSNEVREELNGERVVNRAVVAQIRRGNQETSVLVLCRVCGAEWKGNDIHILEQLTRPA</sequence>
<feature type="domain" description="DUF7341" evidence="1">
    <location>
        <begin position="13"/>
        <end position="139"/>
    </location>
</feature>
<organism evidence="2 3">
    <name type="scientific">Glutamicibacter ectropisis</name>
    <dbReference type="NCBI Taxonomy" id="3046593"/>
    <lineage>
        <taxon>Bacteria</taxon>
        <taxon>Bacillati</taxon>
        <taxon>Actinomycetota</taxon>
        <taxon>Actinomycetes</taxon>
        <taxon>Micrococcales</taxon>
        <taxon>Micrococcaceae</taxon>
        <taxon>Glutamicibacter</taxon>
    </lineage>
</organism>
<dbReference type="Proteomes" id="UP001486888">
    <property type="component" value="Chromosome"/>
</dbReference>
<dbReference type="KEGG" id="gey:QMQ05_05715"/>
<protein>
    <recommendedName>
        <fullName evidence="1">DUF7341 domain-containing protein</fullName>
    </recommendedName>
</protein>
<dbReference type="RefSeq" id="WP_345473733.1">
    <property type="nucleotide sequence ID" value="NZ_CP125942.1"/>
</dbReference>
<keyword evidence="3" id="KW-1185">Reference proteome</keyword>
<dbReference type="AlphaFoldDB" id="A0AAU6WGW9"/>
<gene>
    <name evidence="2" type="ORF">QMQ05_05715</name>
</gene>
<dbReference type="Pfam" id="PF24030">
    <property type="entry name" value="DUF7341"/>
    <property type="match status" value="1"/>
</dbReference>
<accession>A0AAU6WGW9</accession>
<name>A0AAU6WGW9_9MICC</name>
<dbReference type="EMBL" id="CP125942">
    <property type="protein sequence ID" value="XAO47020.1"/>
    <property type="molecule type" value="Genomic_DNA"/>
</dbReference>